<accession>A0AC34Q5M4</accession>
<reference evidence="2" key="1">
    <citation type="submission" date="2022-11" db="UniProtKB">
        <authorList>
            <consortium name="WormBaseParasite"/>
        </authorList>
    </citation>
    <scope>IDENTIFICATION</scope>
</reference>
<proteinExistence type="predicted"/>
<organism evidence="1 2">
    <name type="scientific">Panagrolaimus sp. JU765</name>
    <dbReference type="NCBI Taxonomy" id="591449"/>
    <lineage>
        <taxon>Eukaryota</taxon>
        <taxon>Metazoa</taxon>
        <taxon>Ecdysozoa</taxon>
        <taxon>Nematoda</taxon>
        <taxon>Chromadorea</taxon>
        <taxon>Rhabditida</taxon>
        <taxon>Tylenchina</taxon>
        <taxon>Panagrolaimomorpha</taxon>
        <taxon>Panagrolaimoidea</taxon>
        <taxon>Panagrolaimidae</taxon>
        <taxon>Panagrolaimus</taxon>
    </lineage>
</organism>
<sequence>MSRGESLMAELIKGMHDLAIDLGQHNDYADKLLLKNNAMTEKLVVMKEYKQAINAVDACQAPGHRAKLVAGLQQESRQVQALKEEKRILEHSMEEMLQVFNILMVQHRKFVEDCRRSDAMIDLLHKLREQPSYTEDSRVIKLAALAKDVVEKASANECKYKELIVRLATENATMRLLLNMPNTHISNALNVGKLQISEAESEPQSSNFENKAGSNV</sequence>
<evidence type="ECO:0000313" key="1">
    <source>
        <dbReference type="Proteomes" id="UP000887576"/>
    </source>
</evidence>
<evidence type="ECO:0000313" key="2">
    <source>
        <dbReference type="WBParaSite" id="JU765_v2.g13174.t1"/>
    </source>
</evidence>
<dbReference type="WBParaSite" id="JU765_v2.g13174.t1">
    <property type="protein sequence ID" value="JU765_v2.g13174.t1"/>
    <property type="gene ID" value="JU765_v2.g13174"/>
</dbReference>
<protein>
    <submittedName>
        <fullName evidence="2">Suppressor of IKBKE 1</fullName>
    </submittedName>
</protein>
<name>A0AC34Q5M4_9BILA</name>
<dbReference type="Proteomes" id="UP000887576">
    <property type="component" value="Unplaced"/>
</dbReference>